<name>A0A0D7EBG7_RHOPL</name>
<comment type="caution">
    <text evidence="2">The sequence shown here is derived from an EMBL/GenBank/DDBJ whole genome shotgun (WGS) entry which is preliminary data.</text>
</comment>
<evidence type="ECO:0000313" key="3">
    <source>
        <dbReference type="Proteomes" id="UP000032515"/>
    </source>
</evidence>
<protein>
    <submittedName>
        <fullName evidence="2">Uncharacterized protein</fullName>
    </submittedName>
</protein>
<dbReference type="EMBL" id="JXXE01000514">
    <property type="protein sequence ID" value="KIZ38073.1"/>
    <property type="molecule type" value="Genomic_DNA"/>
</dbReference>
<organism evidence="2 3">
    <name type="scientific">Rhodopseudomonas palustris</name>
    <dbReference type="NCBI Taxonomy" id="1076"/>
    <lineage>
        <taxon>Bacteria</taxon>
        <taxon>Pseudomonadati</taxon>
        <taxon>Pseudomonadota</taxon>
        <taxon>Alphaproteobacteria</taxon>
        <taxon>Hyphomicrobiales</taxon>
        <taxon>Nitrobacteraceae</taxon>
        <taxon>Rhodopseudomonas</taxon>
    </lineage>
</organism>
<sequence length="76" mass="9113">MTAEVDAAVEHAYTLFREHVERYRQEIVVEPLAWRRRCKELAENFEWLLFCQTHPLATPPRRPLPPHYPPPPPVRR</sequence>
<gene>
    <name evidence="2" type="ORF">OO17_23185</name>
</gene>
<dbReference type="AlphaFoldDB" id="A0A0D7EBG7"/>
<proteinExistence type="predicted"/>
<accession>A0A0D7EBG7</accession>
<dbReference type="RefSeq" id="WP_044416120.1">
    <property type="nucleotide sequence ID" value="NZ_JXXE01000514.1"/>
</dbReference>
<dbReference type="Proteomes" id="UP000032515">
    <property type="component" value="Unassembled WGS sequence"/>
</dbReference>
<dbReference type="PATRIC" id="fig|1076.23.peg.5537"/>
<reference evidence="2 3" key="1">
    <citation type="submission" date="2014-11" db="EMBL/GenBank/DDBJ databases">
        <title>Genomics and ecophysiology of heterotrophic nitrogen fixing bacteria isolated from estuarine surface water.</title>
        <authorList>
            <person name="Bentzon-Tilia M."/>
            <person name="Severin I."/>
            <person name="Hansen L.H."/>
            <person name="Riemann L."/>
        </authorList>
    </citation>
    <scope>NUCLEOTIDE SEQUENCE [LARGE SCALE GENOMIC DNA]</scope>
    <source>
        <strain evidence="2 3">BAL398</strain>
    </source>
</reference>
<feature type="compositionally biased region" description="Pro residues" evidence="1">
    <location>
        <begin position="57"/>
        <end position="76"/>
    </location>
</feature>
<evidence type="ECO:0000256" key="1">
    <source>
        <dbReference type="SAM" id="MobiDB-lite"/>
    </source>
</evidence>
<evidence type="ECO:0000313" key="2">
    <source>
        <dbReference type="EMBL" id="KIZ38073.1"/>
    </source>
</evidence>
<feature type="region of interest" description="Disordered" evidence="1">
    <location>
        <begin position="55"/>
        <end position="76"/>
    </location>
</feature>